<feature type="chain" id="PRO_5004017819" evidence="2">
    <location>
        <begin position="27"/>
        <end position="205"/>
    </location>
</feature>
<keyword evidence="1" id="KW-0472">Membrane</keyword>
<proteinExistence type="predicted"/>
<feature type="signal peptide" evidence="2">
    <location>
        <begin position="1"/>
        <end position="26"/>
    </location>
</feature>
<evidence type="ECO:0000256" key="2">
    <source>
        <dbReference type="SAM" id="SignalP"/>
    </source>
</evidence>
<dbReference type="OrthoDB" id="4410787at2"/>
<feature type="transmembrane region" description="Helical" evidence="1">
    <location>
        <begin position="172"/>
        <end position="202"/>
    </location>
</feature>
<dbReference type="HOGENOM" id="CLU_1347005_0_0_11"/>
<dbReference type="Gene3D" id="2.170.130.30">
    <property type="match status" value="1"/>
</dbReference>
<sequence>MSITFKRTATAAITATLLTSVPAAHALGSSAPVNARDCVEANNVWVYVEYGADSEKSPEGGCATKFSTGFEALESAGFTPKYQDFSFGRALNGIDGVAPVYGETGTYWGYYTGTVATDHTVTYEYAPVGGDETTPAPGSVEAWVVGDGSNSPALTALPEATPESGSSENSSLFAVIAGILAVVGGAVAALYNGLITIPGVVLPKF</sequence>
<accession>M1TNT6</accession>
<gene>
    <name evidence="3" type="ORF">H924_02510</name>
</gene>
<reference evidence="3 4" key="1">
    <citation type="submission" date="2013-02" db="EMBL/GenBank/DDBJ databases">
        <title>The complete genome sequence of Corynebacterium callunae DSM 20147.</title>
        <authorList>
            <person name="Ruckert C."/>
            <person name="Albersmeier A."/>
            <person name="Kalinowski J."/>
        </authorList>
    </citation>
    <scope>NUCLEOTIDE SEQUENCE [LARGE SCALE GENOMIC DNA]</scope>
    <source>
        <strain evidence="3 4">DSM 20147</strain>
    </source>
</reference>
<dbReference type="Proteomes" id="UP000011760">
    <property type="component" value="Chromosome"/>
</dbReference>
<organism evidence="3 4">
    <name type="scientific">Corynebacterium callunae DSM 20147</name>
    <dbReference type="NCBI Taxonomy" id="1121353"/>
    <lineage>
        <taxon>Bacteria</taxon>
        <taxon>Bacillati</taxon>
        <taxon>Actinomycetota</taxon>
        <taxon>Actinomycetes</taxon>
        <taxon>Mycobacteriales</taxon>
        <taxon>Corynebacteriaceae</taxon>
        <taxon>Corynebacterium</taxon>
    </lineage>
</organism>
<evidence type="ECO:0000313" key="4">
    <source>
        <dbReference type="Proteomes" id="UP000011760"/>
    </source>
</evidence>
<dbReference type="AlphaFoldDB" id="M1TNT6"/>
<dbReference type="PATRIC" id="fig|1121353.3.peg.525"/>
<keyword evidence="4" id="KW-1185">Reference proteome</keyword>
<protein>
    <submittedName>
        <fullName evidence="3">Uncharacterized protein</fullName>
    </submittedName>
</protein>
<keyword evidence="1" id="KW-0812">Transmembrane</keyword>
<dbReference type="KEGG" id="ccn:H924_02510"/>
<dbReference type="EMBL" id="CP004354">
    <property type="protein sequence ID" value="AGG65956.1"/>
    <property type="molecule type" value="Genomic_DNA"/>
</dbReference>
<evidence type="ECO:0000313" key="3">
    <source>
        <dbReference type="EMBL" id="AGG65956.1"/>
    </source>
</evidence>
<keyword evidence="2" id="KW-0732">Signal</keyword>
<evidence type="ECO:0000256" key="1">
    <source>
        <dbReference type="SAM" id="Phobius"/>
    </source>
</evidence>
<keyword evidence="1" id="KW-1133">Transmembrane helix</keyword>
<dbReference type="eggNOG" id="ENOG5030ICH">
    <property type="taxonomic scope" value="Bacteria"/>
</dbReference>
<dbReference type="RefSeq" id="WP_015650403.1">
    <property type="nucleotide sequence ID" value="NC_020506.1"/>
</dbReference>
<name>M1TNT6_9CORY</name>